<dbReference type="Pfam" id="PF02518">
    <property type="entry name" value="HATPase_c"/>
    <property type="match status" value="1"/>
</dbReference>
<dbReference type="SUPFAM" id="SSF47384">
    <property type="entry name" value="Homodimeric domain of signal transducing histidine kinase"/>
    <property type="match status" value="1"/>
</dbReference>
<dbReference type="PRINTS" id="PR00344">
    <property type="entry name" value="BCTRLSENSOR"/>
</dbReference>
<comment type="catalytic activity">
    <reaction evidence="1">
        <text>ATP + protein L-histidine = ADP + protein N-phospho-L-histidine.</text>
        <dbReference type="EC" id="2.7.13.3"/>
    </reaction>
</comment>
<evidence type="ECO:0000259" key="7">
    <source>
        <dbReference type="PROSITE" id="PS50109"/>
    </source>
</evidence>
<dbReference type="HOGENOM" id="CLU_000445_114_81_3"/>
<evidence type="ECO:0000256" key="5">
    <source>
        <dbReference type="ARBA" id="ARBA00023012"/>
    </source>
</evidence>
<dbReference type="OrthoDB" id="9773246at2"/>
<keyword evidence="3" id="KW-0597">Phosphoprotein</keyword>
<dbReference type="Gene3D" id="1.10.287.130">
    <property type="match status" value="1"/>
</dbReference>
<dbReference type="Gene3D" id="2.60.120.10">
    <property type="entry name" value="Jelly Rolls"/>
    <property type="match status" value="1"/>
</dbReference>
<dbReference type="PROSITE" id="PS50109">
    <property type="entry name" value="HIS_KIN"/>
    <property type="match status" value="1"/>
</dbReference>
<dbReference type="GO" id="GO:0005524">
    <property type="term" value="F:ATP binding"/>
    <property type="evidence" value="ECO:0007669"/>
    <property type="project" value="UniProtKB-KW"/>
</dbReference>
<evidence type="ECO:0000256" key="2">
    <source>
        <dbReference type="ARBA" id="ARBA00012438"/>
    </source>
</evidence>
<dbReference type="InterPro" id="IPR036890">
    <property type="entry name" value="HATPase_C_sf"/>
</dbReference>
<proteinExistence type="predicted"/>
<protein>
    <recommendedName>
        <fullName evidence="2">histidine kinase</fullName>
        <ecNumber evidence="2">2.7.13.3</ecNumber>
    </recommendedName>
</protein>
<dbReference type="PANTHER" id="PTHR43065:SF48">
    <property type="entry name" value="HISTIDINE KINASE"/>
    <property type="match status" value="1"/>
</dbReference>
<dbReference type="InterPro" id="IPR014710">
    <property type="entry name" value="RmlC-like_jellyroll"/>
</dbReference>
<keyword evidence="4" id="KW-0808">Transferase</keyword>
<dbReference type="AlphaFoldDB" id="E0ULL9"/>
<dbReference type="Gene3D" id="3.30.565.10">
    <property type="entry name" value="Histidine kinase-like ATPase, C-terminal domain"/>
    <property type="match status" value="1"/>
</dbReference>
<dbReference type="InterPro" id="IPR018490">
    <property type="entry name" value="cNMP-bd_dom_sf"/>
</dbReference>
<dbReference type="PROSITE" id="PS50042">
    <property type="entry name" value="CNMP_BINDING_3"/>
    <property type="match status" value="1"/>
</dbReference>
<dbReference type="InterPro" id="IPR003594">
    <property type="entry name" value="HATPase_dom"/>
</dbReference>
<sequence>MLEVLPQIPLFQELENTEKYKIFQIGHQISLSSGEILFKQNEPATHFYIVLEGQIQIIQKVEEQEILIGTYSNNQFFGEVPLLAGTPHLASGKAVIYSVLYCFDEKDFWQIMLTFPCIRKKIIGFMANRMQELQTISLHHEKMIALGTLAAGLAHELNNPASAVQGAVGLLNETINNRNTLASKAITEALDPKQLESFLNLKNYAVKYASNALCLEPLKQIEWEDELTNWLDTHQVDNSWKLAPNLVIGGIKVEHLEKISQELPTQTFKDVLVWLEAIINEFNMLNVLQQGIIRISDIITAVKSYSFVEQTPYKKKDVDLHACLENTLIILSFKLKKKNISVICNYDHQLPFIYADGNSLNQVWTNLIDNAIDAINTKGTIWIRTAVEKNYVIVEIADNGSGIPPEIQSRIFEPFFTTKEVGKGMGLGLDLVYKIVVNEHKGTIRCLSEPGYTSFLIHLPISEFRS</sequence>
<evidence type="ECO:0000256" key="1">
    <source>
        <dbReference type="ARBA" id="ARBA00000085"/>
    </source>
</evidence>
<evidence type="ECO:0000256" key="3">
    <source>
        <dbReference type="ARBA" id="ARBA00022553"/>
    </source>
</evidence>
<feature type="domain" description="Histidine kinase" evidence="7">
    <location>
        <begin position="294"/>
        <end position="463"/>
    </location>
</feature>
<dbReference type="InterPro" id="IPR004358">
    <property type="entry name" value="Sig_transdc_His_kin-like_C"/>
</dbReference>
<dbReference type="KEGG" id="cyj:Cyan7822_6002"/>
<keyword evidence="9" id="KW-1185">Reference proteome</keyword>
<keyword evidence="4" id="KW-0418">Kinase</keyword>
<dbReference type="CDD" id="cd00038">
    <property type="entry name" value="CAP_ED"/>
    <property type="match status" value="1"/>
</dbReference>
<evidence type="ECO:0000259" key="6">
    <source>
        <dbReference type="PROSITE" id="PS50042"/>
    </source>
</evidence>
<accession>E0ULL9</accession>
<dbReference type="SMART" id="SM00100">
    <property type="entry name" value="cNMP"/>
    <property type="match status" value="1"/>
</dbReference>
<keyword evidence="8" id="KW-0547">Nucleotide-binding</keyword>
<dbReference type="Proteomes" id="UP000008206">
    <property type="component" value="Plasmid Cy782201"/>
</dbReference>
<name>E0ULL9_GLOV7</name>
<dbReference type="Pfam" id="PF00027">
    <property type="entry name" value="cNMP_binding"/>
    <property type="match status" value="1"/>
</dbReference>
<feature type="domain" description="Cyclic nucleotide-binding" evidence="6">
    <location>
        <begin position="10"/>
        <end position="129"/>
    </location>
</feature>
<dbReference type="SUPFAM" id="SSF51206">
    <property type="entry name" value="cAMP-binding domain-like"/>
    <property type="match status" value="1"/>
</dbReference>
<dbReference type="InterPro" id="IPR036097">
    <property type="entry name" value="HisK_dim/P_sf"/>
</dbReference>
<dbReference type="EMBL" id="CP002199">
    <property type="protein sequence ID" value="ADN17849.1"/>
    <property type="molecule type" value="Genomic_DNA"/>
</dbReference>
<evidence type="ECO:0000313" key="9">
    <source>
        <dbReference type="Proteomes" id="UP000008206"/>
    </source>
</evidence>
<keyword evidence="8" id="KW-0614">Plasmid</keyword>
<keyword evidence="5" id="KW-0902">Two-component regulatory system</keyword>
<dbReference type="InterPro" id="IPR000595">
    <property type="entry name" value="cNMP-bd_dom"/>
</dbReference>
<dbReference type="InterPro" id="IPR005467">
    <property type="entry name" value="His_kinase_dom"/>
</dbReference>
<dbReference type="SUPFAM" id="SSF55874">
    <property type="entry name" value="ATPase domain of HSP90 chaperone/DNA topoisomerase II/histidine kinase"/>
    <property type="match status" value="1"/>
</dbReference>
<dbReference type="GO" id="GO:0000155">
    <property type="term" value="F:phosphorelay sensor kinase activity"/>
    <property type="evidence" value="ECO:0007669"/>
    <property type="project" value="InterPro"/>
</dbReference>
<dbReference type="RefSeq" id="WP_013334599.1">
    <property type="nucleotide sequence ID" value="NC_014533.1"/>
</dbReference>
<gene>
    <name evidence="8" type="ordered locus">Cyan7822_6002</name>
</gene>
<geneLocation type="plasmid" evidence="8 9">
    <name>Cy782201</name>
</geneLocation>
<organism evidence="8 9">
    <name type="scientific">Gloeothece verrucosa (strain PCC 7822)</name>
    <name type="common">Cyanothece sp. (strain PCC 7822)</name>
    <dbReference type="NCBI Taxonomy" id="497965"/>
    <lineage>
        <taxon>Bacteria</taxon>
        <taxon>Bacillati</taxon>
        <taxon>Cyanobacteriota</taxon>
        <taxon>Cyanophyceae</taxon>
        <taxon>Oscillatoriophycideae</taxon>
        <taxon>Chroococcales</taxon>
        <taxon>Aphanothecaceae</taxon>
        <taxon>Gloeothece</taxon>
        <taxon>Gloeothece verrucosa</taxon>
    </lineage>
</organism>
<reference evidence="9" key="1">
    <citation type="journal article" date="2011" name="MBio">
        <title>Novel metabolic attributes of the genus Cyanothece, comprising a group of unicellular nitrogen-fixing Cyanobacteria.</title>
        <authorList>
            <person name="Bandyopadhyay A."/>
            <person name="Elvitigala T."/>
            <person name="Welsh E."/>
            <person name="Stockel J."/>
            <person name="Liberton M."/>
            <person name="Min H."/>
            <person name="Sherman L.A."/>
            <person name="Pakrasi H.B."/>
        </authorList>
    </citation>
    <scope>NUCLEOTIDE SEQUENCE [LARGE SCALE GENOMIC DNA]</scope>
    <source>
        <strain evidence="9">PCC 7822</strain>
        <plasmid evidence="9">Cy782201</plasmid>
    </source>
</reference>
<dbReference type="EC" id="2.7.13.3" evidence="2"/>
<dbReference type="SMART" id="SM00387">
    <property type="entry name" value="HATPase_c"/>
    <property type="match status" value="1"/>
</dbReference>
<evidence type="ECO:0000256" key="4">
    <source>
        <dbReference type="ARBA" id="ARBA00022777"/>
    </source>
</evidence>
<dbReference type="PANTHER" id="PTHR43065">
    <property type="entry name" value="SENSOR HISTIDINE KINASE"/>
    <property type="match status" value="1"/>
</dbReference>
<keyword evidence="8" id="KW-0067">ATP-binding</keyword>
<dbReference type="InterPro" id="IPR003661">
    <property type="entry name" value="HisK_dim/P_dom"/>
</dbReference>
<evidence type="ECO:0000313" key="8">
    <source>
        <dbReference type="EMBL" id="ADN17849.1"/>
    </source>
</evidence>
<dbReference type="CDD" id="cd00082">
    <property type="entry name" value="HisKA"/>
    <property type="match status" value="1"/>
</dbReference>